<gene>
    <name evidence="2" type="ORF">K469DRAFT_584663</name>
</gene>
<feature type="transmembrane region" description="Helical" evidence="1">
    <location>
        <begin position="39"/>
        <end position="56"/>
    </location>
</feature>
<dbReference type="Proteomes" id="UP000800200">
    <property type="component" value="Unassembled WGS sequence"/>
</dbReference>
<evidence type="ECO:0000256" key="1">
    <source>
        <dbReference type="SAM" id="Phobius"/>
    </source>
</evidence>
<accession>A0A6A6DTC4</accession>
<reference evidence="2" key="1">
    <citation type="journal article" date="2020" name="Stud. Mycol.">
        <title>101 Dothideomycetes genomes: a test case for predicting lifestyles and emergence of pathogens.</title>
        <authorList>
            <person name="Haridas S."/>
            <person name="Albert R."/>
            <person name="Binder M."/>
            <person name="Bloem J."/>
            <person name="Labutti K."/>
            <person name="Salamov A."/>
            <person name="Andreopoulos B."/>
            <person name="Baker S."/>
            <person name="Barry K."/>
            <person name="Bills G."/>
            <person name="Bluhm B."/>
            <person name="Cannon C."/>
            <person name="Castanera R."/>
            <person name="Culley D."/>
            <person name="Daum C."/>
            <person name="Ezra D."/>
            <person name="Gonzalez J."/>
            <person name="Henrissat B."/>
            <person name="Kuo A."/>
            <person name="Liang C."/>
            <person name="Lipzen A."/>
            <person name="Lutzoni F."/>
            <person name="Magnuson J."/>
            <person name="Mondo S."/>
            <person name="Nolan M."/>
            <person name="Ohm R."/>
            <person name="Pangilinan J."/>
            <person name="Park H.-J."/>
            <person name="Ramirez L."/>
            <person name="Alfaro M."/>
            <person name="Sun H."/>
            <person name="Tritt A."/>
            <person name="Yoshinaga Y."/>
            <person name="Zwiers L.-H."/>
            <person name="Turgeon B."/>
            <person name="Goodwin S."/>
            <person name="Spatafora J."/>
            <person name="Crous P."/>
            <person name="Grigoriev I."/>
        </authorList>
    </citation>
    <scope>NUCLEOTIDE SEQUENCE</scope>
    <source>
        <strain evidence="2">CBS 207.26</strain>
    </source>
</reference>
<proteinExistence type="predicted"/>
<feature type="non-terminal residue" evidence="2">
    <location>
        <position position="1"/>
    </location>
</feature>
<dbReference type="Gene3D" id="3.10.10.10">
    <property type="entry name" value="HIV Type 1 Reverse Transcriptase, subunit A, domain 1"/>
    <property type="match status" value="1"/>
</dbReference>
<organism evidence="2 3">
    <name type="scientific">Zopfia rhizophila CBS 207.26</name>
    <dbReference type="NCBI Taxonomy" id="1314779"/>
    <lineage>
        <taxon>Eukaryota</taxon>
        <taxon>Fungi</taxon>
        <taxon>Dikarya</taxon>
        <taxon>Ascomycota</taxon>
        <taxon>Pezizomycotina</taxon>
        <taxon>Dothideomycetes</taxon>
        <taxon>Dothideomycetes incertae sedis</taxon>
        <taxon>Zopfiaceae</taxon>
        <taxon>Zopfia</taxon>
    </lineage>
</organism>
<sequence>KYLKLFLEKKVNKLLPLQGHKINYYIKFKKINRKDPKKGFIYISNSLVITLILFIYKLNKGLYFYINYYMLNKISKKNKYFLPLIYKTLS</sequence>
<dbReference type="EMBL" id="ML994645">
    <property type="protein sequence ID" value="KAF2182927.1"/>
    <property type="molecule type" value="Genomic_DNA"/>
</dbReference>
<keyword evidence="3" id="KW-1185">Reference proteome</keyword>
<dbReference type="AlphaFoldDB" id="A0A6A6DTC4"/>
<evidence type="ECO:0000313" key="3">
    <source>
        <dbReference type="Proteomes" id="UP000800200"/>
    </source>
</evidence>
<keyword evidence="1" id="KW-0472">Membrane</keyword>
<dbReference type="OrthoDB" id="5599418at2759"/>
<evidence type="ECO:0000313" key="2">
    <source>
        <dbReference type="EMBL" id="KAF2182927.1"/>
    </source>
</evidence>
<name>A0A6A6DTC4_9PEZI</name>
<protein>
    <submittedName>
        <fullName evidence="2">Uncharacterized protein</fullName>
    </submittedName>
</protein>
<keyword evidence="1" id="KW-1133">Transmembrane helix</keyword>
<keyword evidence="1" id="KW-0812">Transmembrane</keyword>